<dbReference type="InterPro" id="IPR043128">
    <property type="entry name" value="Rev_trsase/Diguanyl_cyclase"/>
</dbReference>
<name>A0A1H7AST4_9DEIO</name>
<dbReference type="InterPro" id="IPR029787">
    <property type="entry name" value="Nucleotide_cyclase"/>
</dbReference>
<protein>
    <submittedName>
        <fullName evidence="2">Diguanylate cyclase (GGDEF) domain-containing protein</fullName>
    </submittedName>
</protein>
<dbReference type="Pfam" id="PF13185">
    <property type="entry name" value="GAF_2"/>
    <property type="match status" value="1"/>
</dbReference>
<evidence type="ECO:0000259" key="1">
    <source>
        <dbReference type="PROSITE" id="PS50887"/>
    </source>
</evidence>
<dbReference type="InterPro" id="IPR050469">
    <property type="entry name" value="Diguanylate_Cyclase"/>
</dbReference>
<dbReference type="InterPro" id="IPR029016">
    <property type="entry name" value="GAF-like_dom_sf"/>
</dbReference>
<dbReference type="InterPro" id="IPR003018">
    <property type="entry name" value="GAF"/>
</dbReference>
<accession>A0A1H7AST4</accession>
<dbReference type="AlphaFoldDB" id="A0A1H7AST4"/>
<dbReference type="SUPFAM" id="SSF55781">
    <property type="entry name" value="GAF domain-like"/>
    <property type="match status" value="1"/>
</dbReference>
<dbReference type="InterPro" id="IPR000160">
    <property type="entry name" value="GGDEF_dom"/>
</dbReference>
<dbReference type="STRING" id="856736.SAMN04488058_1136"/>
<dbReference type="PANTHER" id="PTHR45138">
    <property type="entry name" value="REGULATORY COMPONENTS OF SENSORY TRANSDUCTION SYSTEM"/>
    <property type="match status" value="1"/>
</dbReference>
<dbReference type="PROSITE" id="PS50887">
    <property type="entry name" value="GGDEF"/>
    <property type="match status" value="1"/>
</dbReference>
<dbReference type="GO" id="GO:1902201">
    <property type="term" value="P:negative regulation of bacterial-type flagellum-dependent cell motility"/>
    <property type="evidence" value="ECO:0007669"/>
    <property type="project" value="TreeGrafter"/>
</dbReference>
<dbReference type="Gene3D" id="3.30.70.270">
    <property type="match status" value="1"/>
</dbReference>
<dbReference type="Pfam" id="PF00990">
    <property type="entry name" value="GGDEF"/>
    <property type="match status" value="1"/>
</dbReference>
<gene>
    <name evidence="2" type="ORF">SAMN04488058_1136</name>
</gene>
<dbReference type="SMART" id="SM00267">
    <property type="entry name" value="GGDEF"/>
    <property type="match status" value="1"/>
</dbReference>
<dbReference type="SMART" id="SM00065">
    <property type="entry name" value="GAF"/>
    <property type="match status" value="1"/>
</dbReference>
<dbReference type="GO" id="GO:0043709">
    <property type="term" value="P:cell adhesion involved in single-species biofilm formation"/>
    <property type="evidence" value="ECO:0007669"/>
    <property type="project" value="TreeGrafter"/>
</dbReference>
<dbReference type="SUPFAM" id="SSF55073">
    <property type="entry name" value="Nucleotide cyclase"/>
    <property type="match status" value="1"/>
</dbReference>
<organism evidence="2 3">
    <name type="scientific">Deinococcus reticulitermitis</name>
    <dbReference type="NCBI Taxonomy" id="856736"/>
    <lineage>
        <taxon>Bacteria</taxon>
        <taxon>Thermotogati</taxon>
        <taxon>Deinococcota</taxon>
        <taxon>Deinococci</taxon>
        <taxon>Deinococcales</taxon>
        <taxon>Deinococcaceae</taxon>
        <taxon>Deinococcus</taxon>
    </lineage>
</organism>
<dbReference type="NCBIfam" id="TIGR00254">
    <property type="entry name" value="GGDEF"/>
    <property type="match status" value="1"/>
</dbReference>
<dbReference type="Proteomes" id="UP000199223">
    <property type="component" value="Unassembled WGS sequence"/>
</dbReference>
<evidence type="ECO:0000313" key="2">
    <source>
        <dbReference type="EMBL" id="SEJ64930.1"/>
    </source>
</evidence>
<sequence length="570" mass="62539">MNVGAERLRPRDAWDAPGDAEVSDGALFGLLAELGRCRTVQEAKRQVQRALPVQLGPHSELLWTGSAAPPPTWPLFVPAAAQALAQIQLTERCEEIVRIGLEAAGHSHEPAVAGRLTAQIRRTLGVEGVGLFRLHAGTLRAETRWAVPAVRPPPYTPAHLHVLALGQVHLHHEGLLLPLRNRFPARSFLWFQAPGRVWEAAEIAAFRRVSGVLGAEQERVLMERQLATLLSLQAQVLRHHPQDASLLLLRRAVGLIPGAEAGSLLLLSGGHFRYAAVECLDPGPLRDVLFRPDDLRRQWYGLGEAAWHQGRARILRASDVAAQSNGYLRDGVYVAQSPPFVREIKANLGVPILHENEVYGFLNLDAFVDPDAFGQDSMEAAQAFAMQAALLIHHTKQVGRIHETARTDALTGLLNRRAFSESLMQEVGRAQRDALPLTLLVMDLRRFKLINDAHGHAEGDRALQHVAGVLTRYLRVAGESCLASGESARSPAQAFRWGGDEFAVLLPATPLAAAEVWSEGLRRALQTSLPSHWSLDVRLGLAELQAGDLQGERLMREADLSMYSDKARQT</sequence>
<evidence type="ECO:0000313" key="3">
    <source>
        <dbReference type="Proteomes" id="UP000199223"/>
    </source>
</evidence>
<dbReference type="OrthoDB" id="59820at2"/>
<dbReference type="RefSeq" id="WP_092265037.1">
    <property type="nucleotide sequence ID" value="NZ_FNZA01000013.1"/>
</dbReference>
<proteinExistence type="predicted"/>
<feature type="domain" description="GGDEF" evidence="1">
    <location>
        <begin position="435"/>
        <end position="570"/>
    </location>
</feature>
<dbReference type="CDD" id="cd01949">
    <property type="entry name" value="GGDEF"/>
    <property type="match status" value="1"/>
</dbReference>
<dbReference type="Gene3D" id="3.30.450.40">
    <property type="match status" value="1"/>
</dbReference>
<dbReference type="EMBL" id="FNZA01000013">
    <property type="protein sequence ID" value="SEJ64930.1"/>
    <property type="molecule type" value="Genomic_DNA"/>
</dbReference>
<dbReference type="PANTHER" id="PTHR45138:SF24">
    <property type="entry name" value="DIGUANYLATE CYCLASE DGCC-RELATED"/>
    <property type="match status" value="1"/>
</dbReference>
<reference evidence="3" key="1">
    <citation type="submission" date="2016-10" db="EMBL/GenBank/DDBJ databases">
        <authorList>
            <person name="Varghese N."/>
            <person name="Submissions S."/>
        </authorList>
    </citation>
    <scope>NUCLEOTIDE SEQUENCE [LARGE SCALE GENOMIC DNA]</scope>
    <source>
        <strain evidence="3">CGMCC 1.10218</strain>
    </source>
</reference>
<dbReference type="GO" id="GO:0052621">
    <property type="term" value="F:diguanylate cyclase activity"/>
    <property type="evidence" value="ECO:0007669"/>
    <property type="project" value="TreeGrafter"/>
</dbReference>
<dbReference type="GO" id="GO:0005886">
    <property type="term" value="C:plasma membrane"/>
    <property type="evidence" value="ECO:0007669"/>
    <property type="project" value="TreeGrafter"/>
</dbReference>
<keyword evidence="3" id="KW-1185">Reference proteome</keyword>